<organism evidence="3 4">
    <name type="scientific">Maribacter hydrothermalis</name>
    <dbReference type="NCBI Taxonomy" id="1836467"/>
    <lineage>
        <taxon>Bacteria</taxon>
        <taxon>Pseudomonadati</taxon>
        <taxon>Bacteroidota</taxon>
        <taxon>Flavobacteriia</taxon>
        <taxon>Flavobacteriales</taxon>
        <taxon>Flavobacteriaceae</taxon>
        <taxon>Maribacter</taxon>
    </lineage>
</organism>
<evidence type="ECO:0000259" key="2">
    <source>
        <dbReference type="Pfam" id="PF04892"/>
    </source>
</evidence>
<dbReference type="Proteomes" id="UP000092164">
    <property type="component" value="Unassembled WGS sequence"/>
</dbReference>
<keyword evidence="1" id="KW-0472">Membrane</keyword>
<keyword evidence="4" id="KW-1185">Reference proteome</keyword>
<feature type="transmembrane region" description="Helical" evidence="1">
    <location>
        <begin position="27"/>
        <end position="45"/>
    </location>
</feature>
<evidence type="ECO:0000256" key="1">
    <source>
        <dbReference type="SAM" id="Phobius"/>
    </source>
</evidence>
<dbReference type="EMBL" id="LZFP01000001">
    <property type="protein sequence ID" value="OBR42315.1"/>
    <property type="molecule type" value="Genomic_DNA"/>
</dbReference>
<dbReference type="InterPro" id="IPR006976">
    <property type="entry name" value="VanZ-like"/>
</dbReference>
<evidence type="ECO:0000313" key="4">
    <source>
        <dbReference type="Proteomes" id="UP000092164"/>
    </source>
</evidence>
<protein>
    <recommendedName>
        <fullName evidence="2">VanZ-like domain-containing protein</fullName>
    </recommendedName>
</protein>
<dbReference type="STRING" id="1836467.BTR34_11115"/>
<keyword evidence="1" id="KW-1133">Transmembrane helix</keyword>
<feature type="transmembrane region" description="Helical" evidence="1">
    <location>
        <begin position="57"/>
        <end position="78"/>
    </location>
</feature>
<keyword evidence="1" id="KW-0812">Transmembrane</keyword>
<dbReference type="NCBIfam" id="NF037970">
    <property type="entry name" value="vanZ_1"/>
    <property type="match status" value="1"/>
</dbReference>
<dbReference type="PANTHER" id="PTHR28008:SF1">
    <property type="entry name" value="DOMAIN PROTEIN, PUTATIVE (AFU_ORTHOLOGUE AFUA_3G10980)-RELATED"/>
    <property type="match status" value="1"/>
</dbReference>
<sequence length="115" mass="13379">MFVTFFSLFSFSGVDNSRFNIPHLDKAVHFTFYMVMVILGFMALVRNKEHIDSSLKWLKYIVLFSIMYGIIIEVIQGVATVNRHGDFLDALANFTGAIIGMLLIRFWFFRNRSLK</sequence>
<feature type="transmembrane region" description="Helical" evidence="1">
    <location>
        <begin position="90"/>
        <end position="108"/>
    </location>
</feature>
<comment type="caution">
    <text evidence="3">The sequence shown here is derived from an EMBL/GenBank/DDBJ whole genome shotgun (WGS) entry which is preliminary data.</text>
</comment>
<accession>A0A1B7ZFI1</accession>
<dbReference type="RefSeq" id="WP_068481551.1">
    <property type="nucleotide sequence ID" value="NZ_CP018760.1"/>
</dbReference>
<name>A0A1B7ZFI1_9FLAO</name>
<feature type="domain" description="VanZ-like" evidence="2">
    <location>
        <begin position="21"/>
        <end position="107"/>
    </location>
</feature>
<proteinExistence type="predicted"/>
<dbReference type="Pfam" id="PF04892">
    <property type="entry name" value="VanZ"/>
    <property type="match status" value="1"/>
</dbReference>
<evidence type="ECO:0000313" key="3">
    <source>
        <dbReference type="EMBL" id="OBR42315.1"/>
    </source>
</evidence>
<dbReference type="PANTHER" id="PTHR28008">
    <property type="entry name" value="DOMAIN PROTEIN, PUTATIVE (AFU_ORTHOLOGUE AFUA_3G10980)-RELATED"/>
    <property type="match status" value="1"/>
</dbReference>
<gene>
    <name evidence="3" type="ORF">A9200_02730</name>
</gene>
<reference evidence="4" key="1">
    <citation type="submission" date="2016-06" db="EMBL/GenBank/DDBJ databases">
        <authorList>
            <person name="Zhan P."/>
        </authorList>
    </citation>
    <scope>NUCLEOTIDE SEQUENCE [LARGE SCALE GENOMIC DNA]</scope>
    <source>
        <strain evidence="4">T28</strain>
    </source>
</reference>
<dbReference type="AlphaFoldDB" id="A0A1B7ZFI1"/>